<reference evidence="2 3" key="1">
    <citation type="submission" date="2019-03" db="EMBL/GenBank/DDBJ databases">
        <authorList>
            <person name="Li J."/>
        </authorList>
    </citation>
    <scope>NUCLEOTIDE SEQUENCE [LARGE SCALE GENOMIC DNA]</scope>
    <source>
        <strain evidence="2 3">3058</strain>
    </source>
</reference>
<dbReference type="OrthoDB" id="9813092at2"/>
<dbReference type="InterPro" id="IPR004045">
    <property type="entry name" value="Glutathione_S-Trfase_N"/>
</dbReference>
<proteinExistence type="predicted"/>
<organism evidence="2 3">
    <name type="scientific">Paracoccus liaowanqingii</name>
    <dbReference type="NCBI Taxonomy" id="2560053"/>
    <lineage>
        <taxon>Bacteria</taxon>
        <taxon>Pseudomonadati</taxon>
        <taxon>Pseudomonadota</taxon>
        <taxon>Alphaproteobacteria</taxon>
        <taxon>Rhodobacterales</taxon>
        <taxon>Paracoccaceae</taxon>
        <taxon>Paracoccus</taxon>
    </lineage>
</organism>
<accession>A0A4Z1BSC6</accession>
<evidence type="ECO:0000259" key="1">
    <source>
        <dbReference type="PROSITE" id="PS50404"/>
    </source>
</evidence>
<evidence type="ECO:0000313" key="2">
    <source>
        <dbReference type="EMBL" id="TGN51302.1"/>
    </source>
</evidence>
<dbReference type="InterPro" id="IPR036249">
    <property type="entry name" value="Thioredoxin-like_sf"/>
</dbReference>
<dbReference type="AlphaFoldDB" id="A0A4Z1BSC6"/>
<name>A0A4Z1BSC6_9RHOB</name>
<gene>
    <name evidence="2" type="ORF">E4L95_16865</name>
</gene>
<dbReference type="PROSITE" id="PS50404">
    <property type="entry name" value="GST_NTER"/>
    <property type="match status" value="1"/>
</dbReference>
<keyword evidence="3" id="KW-1185">Reference proteome</keyword>
<sequence length="194" mass="22040">MKLYLNGTSPFARLARATALELDLSTIEMEWVDPWSDQAELLIVNPLSRVPALADDSGDVLTETLLIVRHLIENAKRDSELRTKDMRTITELGVAYGMMELAFAFTIHKKHCGESGTTLQNRRKSSLRRGLEVMEAVVAEDMRWSLSRLCLWIALDYIRFREVLDEATLDNYPSLDKFFTAHQDRAALSSTAFS</sequence>
<evidence type="ECO:0000313" key="3">
    <source>
        <dbReference type="Proteomes" id="UP000297972"/>
    </source>
</evidence>
<dbReference type="Proteomes" id="UP000297972">
    <property type="component" value="Unassembled WGS sequence"/>
</dbReference>
<dbReference type="EMBL" id="SRPG01000207">
    <property type="protein sequence ID" value="TGN51302.1"/>
    <property type="molecule type" value="Genomic_DNA"/>
</dbReference>
<comment type="caution">
    <text evidence="2">The sequence shown here is derived from an EMBL/GenBank/DDBJ whole genome shotgun (WGS) entry which is preliminary data.</text>
</comment>
<dbReference type="Gene3D" id="1.20.1050.10">
    <property type="match status" value="1"/>
</dbReference>
<feature type="domain" description="GST N-terminal" evidence="1">
    <location>
        <begin position="1"/>
        <end position="79"/>
    </location>
</feature>
<dbReference type="SUPFAM" id="SSF52833">
    <property type="entry name" value="Thioredoxin-like"/>
    <property type="match status" value="1"/>
</dbReference>
<dbReference type="Gene3D" id="3.40.30.10">
    <property type="entry name" value="Glutaredoxin"/>
    <property type="match status" value="1"/>
</dbReference>
<dbReference type="RefSeq" id="WP_135818596.1">
    <property type="nucleotide sequence ID" value="NZ_SRPG01000207.1"/>
</dbReference>
<dbReference type="Pfam" id="PF13417">
    <property type="entry name" value="GST_N_3"/>
    <property type="match status" value="1"/>
</dbReference>
<protein>
    <recommendedName>
        <fullName evidence="1">GST N-terminal domain-containing protein</fullName>
    </recommendedName>
</protein>